<accession>A0A1I5QRC1</accession>
<dbReference type="Proteomes" id="UP000183413">
    <property type="component" value="Unassembled WGS sequence"/>
</dbReference>
<dbReference type="AlphaFoldDB" id="A0A1I5QRC1"/>
<protein>
    <submittedName>
        <fullName evidence="1">Uncharacterized protein</fullName>
    </submittedName>
</protein>
<gene>
    <name evidence="1" type="ORF">SAMN04489713_114229</name>
</gene>
<name>A0A1I5QRC1_9ACTN</name>
<reference evidence="1 2" key="1">
    <citation type="submission" date="2016-10" db="EMBL/GenBank/DDBJ databases">
        <authorList>
            <person name="de Groot N.N."/>
        </authorList>
    </citation>
    <scope>NUCLEOTIDE SEQUENCE [LARGE SCALE GENOMIC DNA]</scope>
    <source>
        <strain evidence="1 2">DSM 43067</strain>
    </source>
</reference>
<dbReference type="RefSeq" id="WP_075023438.1">
    <property type="nucleotide sequence ID" value="NZ_FOVH01000014.1"/>
</dbReference>
<evidence type="ECO:0000313" key="2">
    <source>
        <dbReference type="Proteomes" id="UP000183413"/>
    </source>
</evidence>
<proteinExistence type="predicted"/>
<dbReference type="STRING" id="1993.SAMN04489713_114229"/>
<dbReference type="EMBL" id="FOVH01000014">
    <property type="protein sequence ID" value="SFP48690.1"/>
    <property type="molecule type" value="Genomic_DNA"/>
</dbReference>
<sequence length="71" mass="8391">MNDQERALLQEQYKAWHIRRPPTMKCLVATRLGRPLTQREIYYGLCATLVEDSYELLSEALAHQREIEETL</sequence>
<keyword evidence="2" id="KW-1185">Reference proteome</keyword>
<dbReference type="InParanoid" id="A0A1I5QRC1"/>
<evidence type="ECO:0000313" key="1">
    <source>
        <dbReference type="EMBL" id="SFP48690.1"/>
    </source>
</evidence>
<organism evidence="1 2">
    <name type="scientific">Actinomadura madurae</name>
    <dbReference type="NCBI Taxonomy" id="1993"/>
    <lineage>
        <taxon>Bacteria</taxon>
        <taxon>Bacillati</taxon>
        <taxon>Actinomycetota</taxon>
        <taxon>Actinomycetes</taxon>
        <taxon>Streptosporangiales</taxon>
        <taxon>Thermomonosporaceae</taxon>
        <taxon>Actinomadura</taxon>
    </lineage>
</organism>